<dbReference type="SUPFAM" id="SSF47616">
    <property type="entry name" value="GST C-terminal domain-like"/>
    <property type="match status" value="1"/>
</dbReference>
<gene>
    <name evidence="2" type="ORF">GCM10017083_36870</name>
</gene>
<dbReference type="PANTHER" id="PTHR44051:SF21">
    <property type="entry name" value="GLUTATHIONE S-TRANSFERASE FAMILY PROTEIN"/>
    <property type="match status" value="1"/>
</dbReference>
<proteinExistence type="predicted"/>
<dbReference type="PROSITE" id="PS50404">
    <property type="entry name" value="GST_NTER"/>
    <property type="match status" value="1"/>
</dbReference>
<name>A0A918XUA3_9PROT</name>
<dbReference type="InterPro" id="IPR036282">
    <property type="entry name" value="Glutathione-S-Trfase_C_sf"/>
</dbReference>
<protein>
    <submittedName>
        <fullName evidence="2">Glutathione S-transferase</fullName>
    </submittedName>
</protein>
<dbReference type="InterPro" id="IPR040079">
    <property type="entry name" value="Glutathione_S-Trfase"/>
</dbReference>
<evidence type="ECO:0000259" key="1">
    <source>
        <dbReference type="PROSITE" id="PS50404"/>
    </source>
</evidence>
<dbReference type="SUPFAM" id="SSF52833">
    <property type="entry name" value="Thioredoxin-like"/>
    <property type="match status" value="1"/>
</dbReference>
<dbReference type="Proteomes" id="UP000630353">
    <property type="component" value="Unassembled WGS sequence"/>
</dbReference>
<dbReference type="PANTHER" id="PTHR44051">
    <property type="entry name" value="GLUTATHIONE S-TRANSFERASE-RELATED"/>
    <property type="match status" value="1"/>
</dbReference>
<reference evidence="2" key="2">
    <citation type="submission" date="2020-09" db="EMBL/GenBank/DDBJ databases">
        <authorList>
            <person name="Sun Q."/>
            <person name="Kim S."/>
        </authorList>
    </citation>
    <scope>NUCLEOTIDE SEQUENCE</scope>
    <source>
        <strain evidence="2">KCTC 42651</strain>
    </source>
</reference>
<evidence type="ECO:0000313" key="2">
    <source>
        <dbReference type="EMBL" id="GHD56621.1"/>
    </source>
</evidence>
<dbReference type="AlphaFoldDB" id="A0A918XUA3"/>
<evidence type="ECO:0000313" key="3">
    <source>
        <dbReference type="Proteomes" id="UP000630353"/>
    </source>
</evidence>
<dbReference type="SFLD" id="SFLDG00358">
    <property type="entry name" value="Main_(cytGST)"/>
    <property type="match status" value="1"/>
</dbReference>
<feature type="domain" description="GST N-terminal" evidence="1">
    <location>
        <begin position="4"/>
        <end position="85"/>
    </location>
</feature>
<dbReference type="RefSeq" id="WP_189992370.1">
    <property type="nucleotide sequence ID" value="NZ_BMZS01000009.1"/>
</dbReference>
<comment type="caution">
    <text evidence="2">The sequence shown here is derived from an EMBL/GenBank/DDBJ whole genome shotgun (WGS) entry which is preliminary data.</text>
</comment>
<dbReference type="EMBL" id="BMZS01000009">
    <property type="protein sequence ID" value="GHD56621.1"/>
    <property type="molecule type" value="Genomic_DNA"/>
</dbReference>
<dbReference type="SFLD" id="SFLDG01150">
    <property type="entry name" value="Main.1:_Beta-like"/>
    <property type="match status" value="1"/>
</dbReference>
<accession>A0A918XUA3</accession>
<dbReference type="CDD" id="cd03046">
    <property type="entry name" value="GST_N_GTT1_like"/>
    <property type="match status" value="1"/>
</dbReference>
<dbReference type="Gene3D" id="1.20.1050.10">
    <property type="match status" value="1"/>
</dbReference>
<dbReference type="SFLD" id="SFLDS00019">
    <property type="entry name" value="Glutathione_Transferase_(cytos"/>
    <property type="match status" value="1"/>
</dbReference>
<dbReference type="Gene3D" id="3.40.30.10">
    <property type="entry name" value="Glutaredoxin"/>
    <property type="match status" value="1"/>
</dbReference>
<dbReference type="CDD" id="cd03207">
    <property type="entry name" value="GST_C_8"/>
    <property type="match status" value="1"/>
</dbReference>
<keyword evidence="3" id="KW-1185">Reference proteome</keyword>
<sequence length="209" mass="22955">MHDRSELILYHAVPSRSSIVHWMLEEIGHPYELRMVDLKNGENRSPAFLKLNPMGKVPVLLHDGVPVSEAAAICCHLADAFPEAGLSLPVGDPRRGPYLKWLFFGPGCVEPAMTDRMMKREAGPRSTVGYGDYDTVMQVLGGALATGPYLMGETFTAADVVIGSTLRWGMLFELIPDTDVFTAYVGRLTGRAAFKRAQATDAELFPKDE</sequence>
<dbReference type="InterPro" id="IPR036249">
    <property type="entry name" value="Thioredoxin-like_sf"/>
</dbReference>
<dbReference type="Pfam" id="PF02798">
    <property type="entry name" value="GST_N"/>
    <property type="match status" value="1"/>
</dbReference>
<dbReference type="InterPro" id="IPR004045">
    <property type="entry name" value="Glutathione_S-Trfase_N"/>
</dbReference>
<organism evidence="2 3">
    <name type="scientific">Thalassobaculum fulvum</name>
    <dbReference type="NCBI Taxonomy" id="1633335"/>
    <lineage>
        <taxon>Bacteria</taxon>
        <taxon>Pseudomonadati</taxon>
        <taxon>Pseudomonadota</taxon>
        <taxon>Alphaproteobacteria</taxon>
        <taxon>Rhodospirillales</taxon>
        <taxon>Thalassobaculaceae</taxon>
        <taxon>Thalassobaculum</taxon>
    </lineage>
</organism>
<reference evidence="2" key="1">
    <citation type="journal article" date="2014" name="Int. J. Syst. Evol. Microbiol.">
        <title>Complete genome sequence of Corynebacterium casei LMG S-19264T (=DSM 44701T), isolated from a smear-ripened cheese.</title>
        <authorList>
            <consortium name="US DOE Joint Genome Institute (JGI-PGF)"/>
            <person name="Walter F."/>
            <person name="Albersmeier A."/>
            <person name="Kalinowski J."/>
            <person name="Ruckert C."/>
        </authorList>
    </citation>
    <scope>NUCLEOTIDE SEQUENCE</scope>
    <source>
        <strain evidence="2">KCTC 42651</strain>
    </source>
</reference>